<evidence type="ECO:0000256" key="1">
    <source>
        <dbReference type="ARBA" id="ARBA00004586"/>
    </source>
</evidence>
<evidence type="ECO:0000313" key="6">
    <source>
        <dbReference type="EMBL" id="KAH3685311.1"/>
    </source>
</evidence>
<dbReference type="PANTHER" id="PTHR45919">
    <property type="entry name" value="GDP-MAN:MAN(3)GLCNAC(2)-PP-DOL ALPHA-1,2-MANNOSYLTRANSFERASE"/>
    <property type="match status" value="1"/>
</dbReference>
<name>A0A9P8TNZ7_WICPI</name>
<keyword evidence="4" id="KW-1133">Transmembrane helix</keyword>
<evidence type="ECO:0000256" key="4">
    <source>
        <dbReference type="SAM" id="Phobius"/>
    </source>
</evidence>
<comment type="subcellular location">
    <subcellularLocation>
        <location evidence="1">Endoplasmic reticulum membrane</location>
    </subcellularLocation>
</comment>
<evidence type="ECO:0000259" key="5">
    <source>
        <dbReference type="Pfam" id="PF00534"/>
    </source>
</evidence>
<evidence type="ECO:0000313" key="7">
    <source>
        <dbReference type="Proteomes" id="UP000774326"/>
    </source>
</evidence>
<evidence type="ECO:0000256" key="3">
    <source>
        <dbReference type="ARBA" id="ARBA00022824"/>
    </source>
</evidence>
<feature type="transmembrane region" description="Helical" evidence="4">
    <location>
        <begin position="228"/>
        <end position="244"/>
    </location>
</feature>
<dbReference type="Pfam" id="PF00534">
    <property type="entry name" value="Glycos_transf_1"/>
    <property type="match status" value="1"/>
</dbReference>
<sequence>QFRPEKRHDLIITQYAKFLHKLGQQQDSTLAKAPKLTLIGSIRNDQDRQYVQDLKSLAKSNNIPSTHIEFLLDLPYDQVLQHLQTATYGLNAMWNEHFGIAVVEYVANGLIPLVHASAGPYLDIVVPWDMNKQRKCKDLNEENRTGFYFKDSSDPDYDLSAMSDKFEDLSQVFARCTQLTDLQKLEISRRGQDCVLERFSDLKFDNEWNEALYKVNLIKKHGGRVKSWIGWIVVAFVGVSLARFI</sequence>
<proteinExistence type="predicted"/>
<accession>A0A9P8TNZ7</accession>
<keyword evidence="7" id="KW-1185">Reference proteome</keyword>
<dbReference type="OrthoDB" id="2276068at2759"/>
<keyword evidence="2" id="KW-0808">Transferase</keyword>
<dbReference type="InterPro" id="IPR038013">
    <property type="entry name" value="ALG11"/>
</dbReference>
<organism evidence="6 7">
    <name type="scientific">Wickerhamomyces pijperi</name>
    <name type="common">Yeast</name>
    <name type="synonym">Pichia pijperi</name>
    <dbReference type="NCBI Taxonomy" id="599730"/>
    <lineage>
        <taxon>Eukaryota</taxon>
        <taxon>Fungi</taxon>
        <taxon>Dikarya</taxon>
        <taxon>Ascomycota</taxon>
        <taxon>Saccharomycotina</taxon>
        <taxon>Saccharomycetes</taxon>
        <taxon>Phaffomycetales</taxon>
        <taxon>Wickerhamomycetaceae</taxon>
        <taxon>Wickerhamomyces</taxon>
    </lineage>
</organism>
<dbReference type="PANTHER" id="PTHR45919:SF1">
    <property type="entry name" value="GDP-MAN:MAN(3)GLCNAC(2)-PP-DOL ALPHA-1,2-MANNOSYLTRANSFERASE"/>
    <property type="match status" value="1"/>
</dbReference>
<dbReference type="Proteomes" id="UP000774326">
    <property type="component" value="Unassembled WGS sequence"/>
</dbReference>
<keyword evidence="3" id="KW-0256">Endoplasmic reticulum</keyword>
<reference evidence="6" key="2">
    <citation type="submission" date="2021-01" db="EMBL/GenBank/DDBJ databases">
        <authorList>
            <person name="Schikora-Tamarit M.A."/>
        </authorList>
    </citation>
    <scope>NUCLEOTIDE SEQUENCE</scope>
    <source>
        <strain evidence="6">CBS2887</strain>
    </source>
</reference>
<keyword evidence="4" id="KW-0812">Transmembrane</keyword>
<dbReference type="GO" id="GO:0006487">
    <property type="term" value="P:protein N-linked glycosylation"/>
    <property type="evidence" value="ECO:0007669"/>
    <property type="project" value="TreeGrafter"/>
</dbReference>
<dbReference type="SUPFAM" id="SSF53756">
    <property type="entry name" value="UDP-Glycosyltransferase/glycogen phosphorylase"/>
    <property type="match status" value="1"/>
</dbReference>
<keyword evidence="4" id="KW-0472">Membrane</keyword>
<reference evidence="6" key="1">
    <citation type="journal article" date="2021" name="Open Biol.">
        <title>Shared evolutionary footprints suggest mitochondrial oxidative damage underlies multiple complex I losses in fungi.</title>
        <authorList>
            <person name="Schikora-Tamarit M.A."/>
            <person name="Marcet-Houben M."/>
            <person name="Nosek J."/>
            <person name="Gabaldon T."/>
        </authorList>
    </citation>
    <scope>NUCLEOTIDE SEQUENCE</scope>
    <source>
        <strain evidence="6">CBS2887</strain>
    </source>
</reference>
<keyword evidence="2" id="KW-0328">Glycosyltransferase</keyword>
<dbReference type="GO" id="GO:0004377">
    <property type="term" value="F:GDP-Man:Man(3)GlcNAc(2)-PP-Dol alpha-1,2-mannosyltransferase activity"/>
    <property type="evidence" value="ECO:0007669"/>
    <property type="project" value="InterPro"/>
</dbReference>
<dbReference type="AlphaFoldDB" id="A0A9P8TNZ7"/>
<dbReference type="GO" id="GO:0005789">
    <property type="term" value="C:endoplasmic reticulum membrane"/>
    <property type="evidence" value="ECO:0007669"/>
    <property type="project" value="UniProtKB-SubCell"/>
</dbReference>
<feature type="non-terminal residue" evidence="6">
    <location>
        <position position="1"/>
    </location>
</feature>
<gene>
    <name evidence="6" type="ORF">WICPIJ_003724</name>
</gene>
<protein>
    <recommendedName>
        <fullName evidence="5">Glycosyl transferase family 1 domain-containing protein</fullName>
    </recommendedName>
</protein>
<feature type="domain" description="Glycosyl transferase family 1" evidence="5">
    <location>
        <begin position="2"/>
        <end position="129"/>
    </location>
</feature>
<comment type="caution">
    <text evidence="6">The sequence shown here is derived from an EMBL/GenBank/DDBJ whole genome shotgun (WGS) entry which is preliminary data.</text>
</comment>
<dbReference type="Gene3D" id="3.40.50.2000">
    <property type="entry name" value="Glycogen Phosphorylase B"/>
    <property type="match status" value="1"/>
</dbReference>
<dbReference type="InterPro" id="IPR001296">
    <property type="entry name" value="Glyco_trans_1"/>
</dbReference>
<evidence type="ECO:0000256" key="2">
    <source>
        <dbReference type="ARBA" id="ARBA00022676"/>
    </source>
</evidence>
<dbReference type="EMBL" id="JAEUBG010002058">
    <property type="protein sequence ID" value="KAH3685311.1"/>
    <property type="molecule type" value="Genomic_DNA"/>
</dbReference>